<accession>A0A8H8DF51</accession>
<dbReference type="EMBL" id="JAEFCI010013133">
    <property type="protein sequence ID" value="KAG5455587.1"/>
    <property type="molecule type" value="Genomic_DNA"/>
</dbReference>
<name>A0A8H8DF51_9FUNG</name>
<keyword evidence="3" id="KW-1185">Reference proteome</keyword>
<gene>
    <name evidence="2" type="ORF">BJ554DRAFT_4955</name>
</gene>
<feature type="region of interest" description="Disordered" evidence="1">
    <location>
        <begin position="60"/>
        <end position="103"/>
    </location>
</feature>
<evidence type="ECO:0000313" key="2">
    <source>
        <dbReference type="EMBL" id="KAG5455587.1"/>
    </source>
</evidence>
<sequence>MATGSHRDHQHRRTRKDQYADLADAVFKLRQNLRDLDARTVGVAKTAEAVRKLAVSHGAVHVGGRSTAGPGGAAEIRGRFPPPPPPPSTRPPQEKSFSKQARASQRRFGVVRFQAGGFFLRDAGKEKKRGLRVGMFGVFSRCCSFCCMARLR</sequence>
<protein>
    <submittedName>
        <fullName evidence="2">Uncharacterized protein</fullName>
    </submittedName>
</protein>
<organism evidence="2 3">
    <name type="scientific">Olpidium bornovanus</name>
    <dbReference type="NCBI Taxonomy" id="278681"/>
    <lineage>
        <taxon>Eukaryota</taxon>
        <taxon>Fungi</taxon>
        <taxon>Fungi incertae sedis</taxon>
        <taxon>Olpidiomycota</taxon>
        <taxon>Olpidiomycotina</taxon>
        <taxon>Olpidiomycetes</taxon>
        <taxon>Olpidiales</taxon>
        <taxon>Olpidiaceae</taxon>
        <taxon>Olpidium</taxon>
    </lineage>
</organism>
<comment type="caution">
    <text evidence="2">The sequence shown here is derived from an EMBL/GenBank/DDBJ whole genome shotgun (WGS) entry which is preliminary data.</text>
</comment>
<reference evidence="2 3" key="1">
    <citation type="journal article" name="Sci. Rep.">
        <title>Genome-scale phylogenetic analyses confirm Olpidium as the closest living zoosporic fungus to the non-flagellated, terrestrial fungi.</title>
        <authorList>
            <person name="Chang Y."/>
            <person name="Rochon D."/>
            <person name="Sekimoto S."/>
            <person name="Wang Y."/>
            <person name="Chovatia M."/>
            <person name="Sandor L."/>
            <person name="Salamov A."/>
            <person name="Grigoriev I.V."/>
            <person name="Stajich J.E."/>
            <person name="Spatafora J.W."/>
        </authorList>
    </citation>
    <scope>NUCLEOTIDE SEQUENCE [LARGE SCALE GENOMIC DNA]</scope>
    <source>
        <strain evidence="2">S191</strain>
    </source>
</reference>
<dbReference type="AlphaFoldDB" id="A0A8H8DF51"/>
<feature type="compositionally biased region" description="Pro residues" evidence="1">
    <location>
        <begin position="80"/>
        <end position="90"/>
    </location>
</feature>
<evidence type="ECO:0000256" key="1">
    <source>
        <dbReference type="SAM" id="MobiDB-lite"/>
    </source>
</evidence>
<dbReference type="Proteomes" id="UP000673691">
    <property type="component" value="Unassembled WGS sequence"/>
</dbReference>
<proteinExistence type="predicted"/>
<evidence type="ECO:0000313" key="3">
    <source>
        <dbReference type="Proteomes" id="UP000673691"/>
    </source>
</evidence>